<dbReference type="Proteomes" id="UP000549971">
    <property type="component" value="Unassembled WGS sequence"/>
</dbReference>
<accession>A0A7W9JEF3</accession>
<sequence>MGSDDPGATRPLEDALHLDGRPEHGQVQHARQDDHANLVPDDGAQHSLEGDRPYGIPAVPVSLLWQIFLNEDASEVVT</sequence>
<dbReference type="EMBL" id="JACHMY010000001">
    <property type="protein sequence ID" value="MBB5840593.1"/>
    <property type="molecule type" value="Genomic_DNA"/>
</dbReference>
<evidence type="ECO:0000313" key="2">
    <source>
        <dbReference type="EMBL" id="MBB5840593.1"/>
    </source>
</evidence>
<keyword evidence="3" id="KW-1185">Reference proteome</keyword>
<feature type="compositionally biased region" description="Basic and acidic residues" evidence="1">
    <location>
        <begin position="11"/>
        <end position="36"/>
    </location>
</feature>
<organism evidence="2 3">
    <name type="scientific">Kribbella italica</name>
    <dbReference type="NCBI Taxonomy" id="1540520"/>
    <lineage>
        <taxon>Bacteria</taxon>
        <taxon>Bacillati</taxon>
        <taxon>Actinomycetota</taxon>
        <taxon>Actinomycetes</taxon>
        <taxon>Propionibacteriales</taxon>
        <taxon>Kribbellaceae</taxon>
        <taxon>Kribbella</taxon>
    </lineage>
</organism>
<proteinExistence type="predicted"/>
<protein>
    <submittedName>
        <fullName evidence="2">Uncharacterized protein</fullName>
    </submittedName>
</protein>
<feature type="region of interest" description="Disordered" evidence="1">
    <location>
        <begin position="1"/>
        <end position="51"/>
    </location>
</feature>
<dbReference type="RefSeq" id="WP_184803059.1">
    <property type="nucleotide sequence ID" value="NZ_JACHMY010000001.1"/>
</dbReference>
<name>A0A7W9JEF3_9ACTN</name>
<evidence type="ECO:0000313" key="3">
    <source>
        <dbReference type="Proteomes" id="UP000549971"/>
    </source>
</evidence>
<reference evidence="2 3" key="1">
    <citation type="submission" date="2020-08" db="EMBL/GenBank/DDBJ databases">
        <title>Sequencing the genomes of 1000 actinobacteria strains.</title>
        <authorList>
            <person name="Klenk H.-P."/>
        </authorList>
    </citation>
    <scope>NUCLEOTIDE SEQUENCE [LARGE SCALE GENOMIC DNA]</scope>
    <source>
        <strain evidence="2 3">DSM 28967</strain>
    </source>
</reference>
<comment type="caution">
    <text evidence="2">The sequence shown here is derived from an EMBL/GenBank/DDBJ whole genome shotgun (WGS) entry which is preliminary data.</text>
</comment>
<evidence type="ECO:0000256" key="1">
    <source>
        <dbReference type="SAM" id="MobiDB-lite"/>
    </source>
</evidence>
<gene>
    <name evidence="2" type="ORF">HDA39_007327</name>
</gene>
<dbReference type="AlphaFoldDB" id="A0A7W9JEF3"/>